<evidence type="ECO:0000313" key="3">
    <source>
        <dbReference type="Ensembl" id="ENSPTXP00000012145.1"/>
    </source>
</evidence>
<dbReference type="GO" id="GO:0060271">
    <property type="term" value="P:cilium assembly"/>
    <property type="evidence" value="ECO:0007669"/>
    <property type="project" value="TreeGrafter"/>
</dbReference>
<name>A0A670YJU5_PSETE</name>
<dbReference type="GO" id="GO:0015631">
    <property type="term" value="F:tubulin binding"/>
    <property type="evidence" value="ECO:0007669"/>
    <property type="project" value="TreeGrafter"/>
</dbReference>
<dbReference type="Gene3D" id="2.60.450.20">
    <property type="match status" value="1"/>
</dbReference>
<dbReference type="Ensembl" id="ENSPTXT00000012541.1">
    <property type="protein sequence ID" value="ENSPTXP00000012145.1"/>
    <property type="gene ID" value="ENSPTXG00000008546.1"/>
</dbReference>
<dbReference type="AlphaFoldDB" id="A0A670YJU5"/>
<dbReference type="PANTHER" id="PTHR10331:SF25">
    <property type="entry name" value="T-COMPLEX PROTEIN 10A-RELATED"/>
    <property type="match status" value="1"/>
</dbReference>
<reference evidence="3" key="2">
    <citation type="submission" date="2025-09" db="UniProtKB">
        <authorList>
            <consortium name="Ensembl"/>
        </authorList>
    </citation>
    <scope>IDENTIFICATION</scope>
</reference>
<dbReference type="InterPro" id="IPR026581">
    <property type="entry name" value="TCP10L/CENPJ"/>
</dbReference>
<proteinExistence type="inferred from homology"/>
<dbReference type="InterPro" id="IPR009852">
    <property type="entry name" value="CENPJ_C_dom"/>
</dbReference>
<keyword evidence="4" id="KW-1185">Reference proteome</keyword>
<evidence type="ECO:0000313" key="4">
    <source>
        <dbReference type="Proteomes" id="UP000472273"/>
    </source>
</evidence>
<dbReference type="GO" id="GO:0061511">
    <property type="term" value="P:centriole elongation"/>
    <property type="evidence" value="ECO:0007669"/>
    <property type="project" value="TreeGrafter"/>
</dbReference>
<evidence type="ECO:0000259" key="2">
    <source>
        <dbReference type="Pfam" id="PF07202"/>
    </source>
</evidence>
<comment type="similarity">
    <text evidence="1">Belongs to the TCP10 family.</text>
</comment>
<organism evidence="3 4">
    <name type="scientific">Pseudonaja textilis</name>
    <name type="common">Eastern brown snake</name>
    <dbReference type="NCBI Taxonomy" id="8673"/>
    <lineage>
        <taxon>Eukaryota</taxon>
        <taxon>Metazoa</taxon>
        <taxon>Chordata</taxon>
        <taxon>Craniata</taxon>
        <taxon>Vertebrata</taxon>
        <taxon>Euteleostomi</taxon>
        <taxon>Lepidosauria</taxon>
        <taxon>Squamata</taxon>
        <taxon>Bifurcata</taxon>
        <taxon>Unidentata</taxon>
        <taxon>Episquamata</taxon>
        <taxon>Toxicofera</taxon>
        <taxon>Serpentes</taxon>
        <taxon>Colubroidea</taxon>
        <taxon>Elapidae</taxon>
        <taxon>Hydrophiinae</taxon>
        <taxon>Pseudonaja</taxon>
    </lineage>
</organism>
<dbReference type="GeneTree" id="ENSGT00530000063927"/>
<dbReference type="Proteomes" id="UP000472273">
    <property type="component" value="Unplaced"/>
</dbReference>
<reference evidence="3" key="1">
    <citation type="submission" date="2025-08" db="UniProtKB">
        <authorList>
            <consortium name="Ensembl"/>
        </authorList>
    </citation>
    <scope>IDENTIFICATION</scope>
</reference>
<evidence type="ECO:0000256" key="1">
    <source>
        <dbReference type="ARBA" id="ARBA00005627"/>
    </source>
</evidence>
<accession>A0A670YJU5</accession>
<dbReference type="Pfam" id="PF07202">
    <property type="entry name" value="Tcp10_C"/>
    <property type="match status" value="2"/>
</dbReference>
<dbReference type="PANTHER" id="PTHR10331">
    <property type="entry name" value="T COMPLEX PROTEIN 10"/>
    <property type="match status" value="1"/>
</dbReference>
<protein>
    <recommendedName>
        <fullName evidence="2">Centromere protein J C-terminal domain-containing protein</fullName>
    </recommendedName>
</protein>
<sequence length="151" mass="17390">METSHASNADNGKQPRFVPSFFQIYYYADAQTSRTIYPDGLEVLQFPNDQIEKYHPDGTEEIIFPNQTVKRRYGGGFEETIFPDGTMVKIEKNGDKTIHFRNGQKEIQTAGSKRREYPDGTIKTVYGQWETKNVAKQIQMENDTEALILDE</sequence>
<dbReference type="GO" id="GO:0005814">
    <property type="term" value="C:centriole"/>
    <property type="evidence" value="ECO:0007669"/>
    <property type="project" value="TreeGrafter"/>
</dbReference>
<feature type="domain" description="Centromere protein J C-terminal" evidence="2">
    <location>
        <begin position="38"/>
        <end position="70"/>
    </location>
</feature>
<dbReference type="InterPro" id="IPR047002">
    <property type="entry name" value="Tcp10_C_sf"/>
</dbReference>
<feature type="domain" description="Centromere protein J C-terminal" evidence="2">
    <location>
        <begin position="76"/>
        <end position="107"/>
    </location>
</feature>
<dbReference type="GO" id="GO:0005813">
    <property type="term" value="C:centrosome"/>
    <property type="evidence" value="ECO:0007669"/>
    <property type="project" value="TreeGrafter"/>
</dbReference>
<dbReference type="OMA" id="VFPDHTM"/>